<feature type="binding site" evidence="7 8">
    <location>
        <position position="14"/>
    </location>
    <ligand>
        <name>S-adenosyl-L-methionine</name>
        <dbReference type="ChEBI" id="CHEBI:59789"/>
    </ligand>
</feature>
<reference evidence="10 11" key="1">
    <citation type="submission" date="2016-10" db="EMBL/GenBank/DDBJ databases">
        <authorList>
            <person name="de Groot N.N."/>
        </authorList>
    </citation>
    <scope>NUCLEOTIDE SEQUENCE [LARGE SCALE GENOMIC DNA]</scope>
    <source>
        <strain evidence="10 11">DSM 4180</strain>
    </source>
</reference>
<keyword evidence="4 7" id="KW-0808">Transferase</keyword>
<dbReference type="PANTHER" id="PTHR11727:SF7">
    <property type="entry name" value="DIMETHYLADENOSINE TRANSFERASE-RELATED"/>
    <property type="match status" value="1"/>
</dbReference>
<dbReference type="Pfam" id="PF00398">
    <property type="entry name" value="RrnaAD"/>
    <property type="match status" value="1"/>
</dbReference>
<sequence length="261" mass="28915">MEHLPRKRFGQHFLHDPGVLHRLVEAIAPRPNDPPMVEIGPGLGALTLPLLQRLGRLDVVELDRDVIPRLEDRCRGVGELRIHALDALELDLASLGHPGPLRVVGNLPYNISTPLIFHLLGQAGHIRDMHFLLQKEVVDRLTARPGTGAYGRLGVMVQYRCRAEALFPVGPGAFRPPPKVESAVVRLTPFDRPPHEAQDEALLARLVRQAFTQRRKTLRNALKGLASPEQLEAAGIEPVRRPETVSVEEFVTLANRLTAAC</sequence>
<evidence type="ECO:0000313" key="11">
    <source>
        <dbReference type="Proteomes" id="UP000199556"/>
    </source>
</evidence>
<dbReference type="SUPFAM" id="SSF53335">
    <property type="entry name" value="S-adenosyl-L-methionine-dependent methyltransferases"/>
    <property type="match status" value="1"/>
</dbReference>
<comment type="function">
    <text evidence="7">Specifically dimethylates two adjacent adenosines (A1518 and A1519) in the loop of a conserved hairpin near the 3'-end of 16S rRNA in the 30S particle. May play a critical role in biogenesis of 30S subunits.</text>
</comment>
<dbReference type="AlphaFoldDB" id="A0A1I4STB0"/>
<evidence type="ECO:0000313" key="10">
    <source>
        <dbReference type="EMBL" id="SFM67694.1"/>
    </source>
</evidence>
<feature type="domain" description="Ribosomal RNA adenine methylase transferase N-terminal" evidence="9">
    <location>
        <begin position="19"/>
        <end position="191"/>
    </location>
</feature>
<dbReference type="GO" id="GO:0003723">
    <property type="term" value="F:RNA binding"/>
    <property type="evidence" value="ECO:0007669"/>
    <property type="project" value="UniProtKB-UniRule"/>
</dbReference>
<proteinExistence type="inferred from homology"/>
<name>A0A1I4STB0_ECTMO</name>
<evidence type="ECO:0000256" key="7">
    <source>
        <dbReference type="HAMAP-Rule" id="MF_00607"/>
    </source>
</evidence>
<dbReference type="Proteomes" id="UP000199556">
    <property type="component" value="Unassembled WGS sequence"/>
</dbReference>
<dbReference type="HAMAP" id="MF_00607">
    <property type="entry name" value="16SrRNA_methyltr_A"/>
    <property type="match status" value="1"/>
</dbReference>
<keyword evidence="2 7" id="KW-0698">rRNA processing</keyword>
<evidence type="ECO:0000256" key="5">
    <source>
        <dbReference type="ARBA" id="ARBA00022691"/>
    </source>
</evidence>
<dbReference type="InterPro" id="IPR020598">
    <property type="entry name" value="rRNA_Ade_methylase_Trfase_N"/>
</dbReference>
<feature type="binding site" evidence="7 8">
    <location>
        <position position="12"/>
    </location>
    <ligand>
        <name>S-adenosyl-L-methionine</name>
        <dbReference type="ChEBI" id="CHEBI:59789"/>
    </ligand>
</feature>
<dbReference type="OrthoDB" id="9814755at2"/>
<evidence type="ECO:0000256" key="2">
    <source>
        <dbReference type="ARBA" id="ARBA00022552"/>
    </source>
</evidence>
<feature type="binding site" evidence="7 8">
    <location>
        <position position="61"/>
    </location>
    <ligand>
        <name>S-adenosyl-L-methionine</name>
        <dbReference type="ChEBI" id="CHEBI:59789"/>
    </ligand>
</feature>
<dbReference type="Gene3D" id="3.40.50.150">
    <property type="entry name" value="Vaccinia Virus protein VP39"/>
    <property type="match status" value="1"/>
</dbReference>
<dbReference type="InterPro" id="IPR020596">
    <property type="entry name" value="rRNA_Ade_Mease_Trfase_CS"/>
</dbReference>
<dbReference type="GO" id="GO:0005829">
    <property type="term" value="C:cytosol"/>
    <property type="evidence" value="ECO:0007669"/>
    <property type="project" value="TreeGrafter"/>
</dbReference>
<comment type="subcellular location">
    <subcellularLocation>
        <location evidence="7">Cytoplasm</location>
    </subcellularLocation>
</comment>
<comment type="catalytic activity">
    <reaction evidence="7">
        <text>adenosine(1518)/adenosine(1519) in 16S rRNA + 4 S-adenosyl-L-methionine = N(6)-dimethyladenosine(1518)/N(6)-dimethyladenosine(1519) in 16S rRNA + 4 S-adenosyl-L-homocysteine + 4 H(+)</text>
        <dbReference type="Rhea" id="RHEA:19609"/>
        <dbReference type="Rhea" id="RHEA-COMP:10232"/>
        <dbReference type="Rhea" id="RHEA-COMP:10233"/>
        <dbReference type="ChEBI" id="CHEBI:15378"/>
        <dbReference type="ChEBI" id="CHEBI:57856"/>
        <dbReference type="ChEBI" id="CHEBI:59789"/>
        <dbReference type="ChEBI" id="CHEBI:74411"/>
        <dbReference type="ChEBI" id="CHEBI:74493"/>
        <dbReference type="EC" id="2.1.1.182"/>
    </reaction>
</comment>
<dbReference type="PROSITE" id="PS01131">
    <property type="entry name" value="RRNA_A_DIMETH"/>
    <property type="match status" value="1"/>
</dbReference>
<dbReference type="PROSITE" id="PS51689">
    <property type="entry name" value="SAM_RNA_A_N6_MT"/>
    <property type="match status" value="1"/>
</dbReference>
<dbReference type="InterPro" id="IPR029063">
    <property type="entry name" value="SAM-dependent_MTases_sf"/>
</dbReference>
<dbReference type="Gene3D" id="1.10.8.100">
    <property type="entry name" value="Ribosomal RNA adenine dimethylase-like, domain 2"/>
    <property type="match status" value="1"/>
</dbReference>
<keyword evidence="6 7" id="KW-0694">RNA-binding</keyword>
<feature type="binding site" evidence="7 8">
    <location>
        <position position="40"/>
    </location>
    <ligand>
        <name>S-adenosyl-L-methionine</name>
        <dbReference type="ChEBI" id="CHEBI:59789"/>
    </ligand>
</feature>
<dbReference type="EMBL" id="FOUO01000022">
    <property type="protein sequence ID" value="SFM67694.1"/>
    <property type="molecule type" value="Genomic_DNA"/>
</dbReference>
<dbReference type="EC" id="2.1.1.182" evidence="7"/>
<protein>
    <recommendedName>
        <fullName evidence="7">Ribosomal RNA small subunit methyltransferase A</fullName>
        <ecNumber evidence="7">2.1.1.182</ecNumber>
    </recommendedName>
    <alternativeName>
        <fullName evidence="7">16S rRNA (adenine(1518)-N(6)/adenine(1519)-N(6))-dimethyltransferase</fullName>
    </alternativeName>
    <alternativeName>
        <fullName evidence="7">16S rRNA dimethyladenosine transferase</fullName>
    </alternativeName>
    <alternativeName>
        <fullName evidence="7">16S rRNA dimethylase</fullName>
    </alternativeName>
    <alternativeName>
        <fullName evidence="7">S-adenosylmethionine-6-N', N'-adenosyl(rRNA) dimethyltransferase</fullName>
    </alternativeName>
</protein>
<accession>A0A1I4STB0</accession>
<evidence type="ECO:0000256" key="4">
    <source>
        <dbReference type="ARBA" id="ARBA00022679"/>
    </source>
</evidence>
<keyword evidence="3 7" id="KW-0489">Methyltransferase</keyword>
<evidence type="ECO:0000256" key="1">
    <source>
        <dbReference type="ARBA" id="ARBA00022490"/>
    </source>
</evidence>
<dbReference type="STRING" id="195064.SAMN05421721_1223"/>
<dbReference type="FunFam" id="1.10.8.100:FF:000001">
    <property type="entry name" value="Ribosomal RNA small subunit methyltransferase A"/>
    <property type="match status" value="1"/>
</dbReference>
<feature type="binding site" evidence="7 8">
    <location>
        <position position="86"/>
    </location>
    <ligand>
        <name>S-adenosyl-L-methionine</name>
        <dbReference type="ChEBI" id="CHEBI:59789"/>
    </ligand>
</feature>
<dbReference type="NCBIfam" id="TIGR00755">
    <property type="entry name" value="ksgA"/>
    <property type="match status" value="1"/>
</dbReference>
<dbReference type="InterPro" id="IPR011530">
    <property type="entry name" value="rRNA_adenine_dimethylase"/>
</dbReference>
<dbReference type="SMART" id="SM00650">
    <property type="entry name" value="rADc"/>
    <property type="match status" value="1"/>
</dbReference>
<evidence type="ECO:0000259" key="9">
    <source>
        <dbReference type="SMART" id="SM00650"/>
    </source>
</evidence>
<evidence type="ECO:0000256" key="6">
    <source>
        <dbReference type="ARBA" id="ARBA00022884"/>
    </source>
</evidence>
<dbReference type="PANTHER" id="PTHR11727">
    <property type="entry name" value="DIMETHYLADENOSINE TRANSFERASE"/>
    <property type="match status" value="1"/>
</dbReference>
<gene>
    <name evidence="7" type="primary">rsmA</name>
    <name evidence="7" type="synonym">ksgA</name>
    <name evidence="10" type="ORF">SAMN05421721_1223</name>
</gene>
<dbReference type="GO" id="GO:0052908">
    <property type="term" value="F:16S rRNA (adenine(1518)-N(6)/adenine(1519)-N(6))-dimethyltransferase activity"/>
    <property type="evidence" value="ECO:0007669"/>
    <property type="project" value="UniProtKB-EC"/>
</dbReference>
<dbReference type="InterPro" id="IPR001737">
    <property type="entry name" value="KsgA/Erm"/>
</dbReference>
<evidence type="ECO:0000256" key="8">
    <source>
        <dbReference type="PROSITE-ProRule" id="PRU01026"/>
    </source>
</evidence>
<keyword evidence="1 7" id="KW-0963">Cytoplasm</keyword>
<dbReference type="InterPro" id="IPR023165">
    <property type="entry name" value="rRNA_Ade_diMease-like_C"/>
</dbReference>
<organism evidence="10 11">
    <name type="scientific">Ectothiorhodospira mobilis</name>
    <dbReference type="NCBI Taxonomy" id="195064"/>
    <lineage>
        <taxon>Bacteria</taxon>
        <taxon>Pseudomonadati</taxon>
        <taxon>Pseudomonadota</taxon>
        <taxon>Gammaproteobacteria</taxon>
        <taxon>Chromatiales</taxon>
        <taxon>Ectothiorhodospiraceae</taxon>
        <taxon>Ectothiorhodospira</taxon>
    </lineage>
</organism>
<evidence type="ECO:0000256" key="3">
    <source>
        <dbReference type="ARBA" id="ARBA00022603"/>
    </source>
</evidence>
<keyword evidence="5 7" id="KW-0949">S-adenosyl-L-methionine</keyword>
<comment type="similarity">
    <text evidence="7">Belongs to the class I-like SAM-binding methyltransferase superfamily. rRNA adenine N(6)-methyltransferase family. RsmA subfamily.</text>
</comment>
<feature type="binding site" evidence="7 8">
    <location>
        <position position="106"/>
    </location>
    <ligand>
        <name>S-adenosyl-L-methionine</name>
        <dbReference type="ChEBI" id="CHEBI:59789"/>
    </ligand>
</feature>
<keyword evidence="11" id="KW-1185">Reference proteome</keyword>